<dbReference type="NCBIfam" id="TIGR00418">
    <property type="entry name" value="thrS"/>
    <property type="match status" value="1"/>
</dbReference>
<dbReference type="InterPro" id="IPR045864">
    <property type="entry name" value="aa-tRNA-synth_II/BPL/LPL"/>
</dbReference>
<sequence length="581" mass="67890">MKANKLLNHTTSHLLGAAVETLYPGVKLGFGPATDEGFYYDFEFPTPLSDTELSKIERQMKKFASRNLVMKQVSINEYDFTNKPYKQELYDELVAAGKEVTFYALVDPLNNETVFVDLCAGGHVEDTKKIKHFKLLSLAGAYWRGNSDNIQLTRIYGTSWDTAEELDSYLAILKDRKERDHRKIGKELKLFTFNKLGGQGLPFWLEDGMYIHNEIRNLVLKMDRKYGFTEVLTPHFGEEELYKISGHLDHYKDDMFRPIVVENERLIPRPMTCPHHILCYNTEKRSYRDLPIRYSEQSQLYRYEKSGALTGLERVRGMLLTEGHLFVRKDQIAEEFKSMYQLIKETLEIFKIKISYVSLSLRDPENKEKYYEDDHMWNEAENQLREVLNELGVQYEEKIGEAAFYGPKMDIQIFTALGHEITVSTLQLDFLLPERFQLTYTNQNNEDERPVMIHRGLIGTYERFVAILLEQTKGVLPFWLAPKQFTVIPATNSAEDVKYASEVNNILFNADFRSKLDDREERLGKKVREAQMSKSKFQLILGEKERENESVSYREYGKDETVTLPLSEFILKMIRLRDSRE</sequence>
<evidence type="ECO:0000256" key="6">
    <source>
        <dbReference type="ARBA" id="ARBA00022741"/>
    </source>
</evidence>
<dbReference type="InterPro" id="IPR012947">
    <property type="entry name" value="tRNA_SAD"/>
</dbReference>
<evidence type="ECO:0000256" key="3">
    <source>
        <dbReference type="ARBA" id="ARBA00022555"/>
    </source>
</evidence>
<keyword evidence="4 13" id="KW-0436">Ligase</keyword>
<evidence type="ECO:0000256" key="13">
    <source>
        <dbReference type="HAMAP-Rule" id="MF_00184"/>
    </source>
</evidence>
<dbReference type="SMART" id="SM00863">
    <property type="entry name" value="tRNA_SAD"/>
    <property type="match status" value="1"/>
</dbReference>
<evidence type="ECO:0000256" key="5">
    <source>
        <dbReference type="ARBA" id="ARBA00022723"/>
    </source>
</evidence>
<keyword evidence="3 13" id="KW-0820">tRNA-binding</keyword>
<dbReference type="EC" id="6.1.1.3" evidence="13"/>
<keyword evidence="8 13" id="KW-0067">ATP-binding</keyword>
<feature type="binding site" evidence="13">
    <location>
        <position position="273"/>
    </location>
    <ligand>
        <name>Zn(2+)</name>
        <dbReference type="ChEBI" id="CHEBI:29105"/>
        <note>catalytic</note>
    </ligand>
</feature>
<dbReference type="InterPro" id="IPR006195">
    <property type="entry name" value="aa-tRNA-synth_II"/>
</dbReference>
<evidence type="ECO:0000256" key="4">
    <source>
        <dbReference type="ARBA" id="ARBA00022598"/>
    </source>
</evidence>
<dbReference type="Pfam" id="PF07973">
    <property type="entry name" value="tRNA_SAD"/>
    <property type="match status" value="1"/>
</dbReference>
<evidence type="ECO:0000313" key="16">
    <source>
        <dbReference type="Proteomes" id="UP001237011"/>
    </source>
</evidence>
<keyword evidence="11 13" id="KW-0030">Aminoacyl-tRNA synthetase</keyword>
<comment type="subunit">
    <text evidence="13">Homodimer.</text>
</comment>
<evidence type="ECO:0000259" key="14">
    <source>
        <dbReference type="PROSITE" id="PS50862"/>
    </source>
</evidence>
<keyword evidence="9 13" id="KW-0694">RNA-binding</keyword>
<evidence type="ECO:0000256" key="12">
    <source>
        <dbReference type="ARBA" id="ARBA00049515"/>
    </source>
</evidence>
<comment type="catalytic activity">
    <reaction evidence="12 13">
        <text>tRNA(Thr) + L-threonine + ATP = L-threonyl-tRNA(Thr) + AMP + diphosphate + H(+)</text>
        <dbReference type="Rhea" id="RHEA:24624"/>
        <dbReference type="Rhea" id="RHEA-COMP:9670"/>
        <dbReference type="Rhea" id="RHEA-COMP:9704"/>
        <dbReference type="ChEBI" id="CHEBI:15378"/>
        <dbReference type="ChEBI" id="CHEBI:30616"/>
        <dbReference type="ChEBI" id="CHEBI:33019"/>
        <dbReference type="ChEBI" id="CHEBI:57926"/>
        <dbReference type="ChEBI" id="CHEBI:78442"/>
        <dbReference type="ChEBI" id="CHEBI:78534"/>
        <dbReference type="ChEBI" id="CHEBI:456215"/>
        <dbReference type="EC" id="6.1.1.3"/>
    </reaction>
</comment>
<feature type="binding site" evidence="13">
    <location>
        <position position="324"/>
    </location>
    <ligand>
        <name>Zn(2+)</name>
        <dbReference type="ChEBI" id="CHEBI:29105"/>
        <note>catalytic</note>
    </ligand>
</feature>
<comment type="similarity">
    <text evidence="1 13">Belongs to the class-II aminoacyl-tRNA synthetase family.</text>
</comment>
<dbReference type="InterPro" id="IPR033728">
    <property type="entry name" value="ThrRS_core"/>
</dbReference>
<keyword evidence="7 13" id="KW-0862">Zinc</keyword>
<dbReference type="PRINTS" id="PR01047">
    <property type="entry name" value="TRNASYNTHTHR"/>
</dbReference>
<dbReference type="GO" id="GO:0004829">
    <property type="term" value="F:threonine-tRNA ligase activity"/>
    <property type="evidence" value="ECO:0007669"/>
    <property type="project" value="UniProtKB-EC"/>
</dbReference>
<proteinExistence type="inferred from homology"/>
<dbReference type="SUPFAM" id="SSF55681">
    <property type="entry name" value="Class II aaRS and biotin synthetases"/>
    <property type="match status" value="1"/>
</dbReference>
<evidence type="ECO:0000256" key="11">
    <source>
        <dbReference type="ARBA" id="ARBA00023146"/>
    </source>
</evidence>
<dbReference type="InterPro" id="IPR004154">
    <property type="entry name" value="Anticodon-bd"/>
</dbReference>
<dbReference type="SUPFAM" id="SSF55186">
    <property type="entry name" value="ThrRS/AlaRS common domain"/>
    <property type="match status" value="1"/>
</dbReference>
<dbReference type="InterPro" id="IPR018163">
    <property type="entry name" value="Thr/Ala-tRNA-synth_IIc_edit"/>
</dbReference>
<evidence type="ECO:0000256" key="8">
    <source>
        <dbReference type="ARBA" id="ARBA00022840"/>
    </source>
</evidence>
<evidence type="ECO:0000256" key="2">
    <source>
        <dbReference type="ARBA" id="ARBA00022490"/>
    </source>
</evidence>
<gene>
    <name evidence="13 15" type="primary">thrS</name>
    <name evidence="15" type="ORF">Q8852_02620</name>
</gene>
<keyword evidence="6 13" id="KW-0547">Nucleotide-binding</keyword>
<evidence type="ECO:0000256" key="7">
    <source>
        <dbReference type="ARBA" id="ARBA00022833"/>
    </source>
</evidence>
<dbReference type="Gene3D" id="3.40.50.800">
    <property type="entry name" value="Anticodon-binding domain"/>
    <property type="match status" value="1"/>
</dbReference>
<dbReference type="PROSITE" id="PS50862">
    <property type="entry name" value="AA_TRNA_LIGASE_II"/>
    <property type="match status" value="1"/>
</dbReference>
<dbReference type="Pfam" id="PF00587">
    <property type="entry name" value="tRNA-synt_2b"/>
    <property type="match status" value="1"/>
</dbReference>
<dbReference type="EMBL" id="CP132191">
    <property type="protein sequence ID" value="WLP85192.1"/>
    <property type="molecule type" value="Genomic_DNA"/>
</dbReference>
<dbReference type="InterPro" id="IPR002320">
    <property type="entry name" value="Thr-tRNA-ligase_IIa"/>
</dbReference>
<comment type="subcellular location">
    <subcellularLocation>
        <location evidence="13">Cytoplasm</location>
    </subcellularLocation>
</comment>
<dbReference type="Gene3D" id="3.30.930.10">
    <property type="entry name" value="Bira Bifunctional Protein, Domain 2"/>
    <property type="match status" value="1"/>
</dbReference>
<evidence type="ECO:0000256" key="1">
    <source>
        <dbReference type="ARBA" id="ARBA00008226"/>
    </source>
</evidence>
<keyword evidence="16" id="KW-1185">Reference proteome</keyword>
<dbReference type="Proteomes" id="UP001237011">
    <property type="component" value="Chromosome"/>
</dbReference>
<dbReference type="PANTHER" id="PTHR11451:SF56">
    <property type="entry name" value="THREONINE--TRNA LIGASE 1"/>
    <property type="match status" value="1"/>
</dbReference>
<organism evidence="15 16">
    <name type="scientific">Mycoplasma seminis</name>
    <dbReference type="NCBI Taxonomy" id="512749"/>
    <lineage>
        <taxon>Bacteria</taxon>
        <taxon>Bacillati</taxon>
        <taxon>Mycoplasmatota</taxon>
        <taxon>Mollicutes</taxon>
        <taxon>Mycoplasmataceae</taxon>
        <taxon>Mycoplasma</taxon>
    </lineage>
</organism>
<dbReference type="CDD" id="cd00771">
    <property type="entry name" value="ThrRS_core"/>
    <property type="match status" value="1"/>
</dbReference>
<comment type="caution">
    <text evidence="13">Lacks conserved residue(s) required for the propagation of feature annotation.</text>
</comment>
<dbReference type="SUPFAM" id="SSF52954">
    <property type="entry name" value="Class II aaRS ABD-related"/>
    <property type="match status" value="1"/>
</dbReference>
<protein>
    <recommendedName>
        <fullName evidence="13">Threonine--tRNA ligase</fullName>
        <ecNumber evidence="13">6.1.1.3</ecNumber>
    </recommendedName>
    <alternativeName>
        <fullName evidence="13">Threonyl-tRNA synthetase</fullName>
        <shortName evidence="13">ThrRS</shortName>
    </alternativeName>
</protein>
<evidence type="ECO:0000256" key="10">
    <source>
        <dbReference type="ARBA" id="ARBA00022917"/>
    </source>
</evidence>
<evidence type="ECO:0000313" key="15">
    <source>
        <dbReference type="EMBL" id="WLP85192.1"/>
    </source>
</evidence>
<reference evidence="15" key="1">
    <citation type="submission" date="2023-08" db="EMBL/GenBank/DDBJ databases">
        <title>Complete genome sequence of Mycoplasma seminis 2200.</title>
        <authorList>
            <person name="Spergser J."/>
        </authorList>
    </citation>
    <scope>NUCLEOTIDE SEQUENCE [LARGE SCALE GENOMIC DNA]</scope>
    <source>
        <strain evidence="15">2200</strain>
    </source>
</reference>
<dbReference type="InterPro" id="IPR047246">
    <property type="entry name" value="ThrRS_anticodon"/>
</dbReference>
<keyword evidence="5 13" id="KW-0479">Metal-binding</keyword>
<dbReference type="Pfam" id="PF03129">
    <property type="entry name" value="HGTP_anticodon"/>
    <property type="match status" value="1"/>
</dbReference>
<dbReference type="Gene3D" id="3.30.54.20">
    <property type="match status" value="1"/>
</dbReference>
<dbReference type="RefSeq" id="WP_305937629.1">
    <property type="nucleotide sequence ID" value="NZ_CP132191.1"/>
</dbReference>
<name>A0ABY9H9C7_9MOLU</name>
<dbReference type="CDD" id="cd00860">
    <property type="entry name" value="ThrRS_anticodon"/>
    <property type="match status" value="1"/>
</dbReference>
<keyword evidence="2 13" id="KW-0963">Cytoplasm</keyword>
<keyword evidence="10 13" id="KW-0648">Protein biosynthesis</keyword>
<dbReference type="PANTHER" id="PTHR11451">
    <property type="entry name" value="THREONINE-TRNA LIGASE"/>
    <property type="match status" value="1"/>
</dbReference>
<dbReference type="HAMAP" id="MF_00184">
    <property type="entry name" value="Thr_tRNA_synth"/>
    <property type="match status" value="1"/>
</dbReference>
<dbReference type="Gene3D" id="3.30.980.10">
    <property type="entry name" value="Threonyl-trna Synthetase, Chain A, domain 2"/>
    <property type="match status" value="1"/>
</dbReference>
<feature type="domain" description="Aminoacyl-transfer RNA synthetases class-II family profile" evidence="14">
    <location>
        <begin position="207"/>
        <end position="477"/>
    </location>
</feature>
<dbReference type="InterPro" id="IPR002314">
    <property type="entry name" value="aa-tRNA-synt_IIb"/>
</dbReference>
<comment type="cofactor">
    <cofactor evidence="13">
        <name>Zn(2+)</name>
        <dbReference type="ChEBI" id="CHEBI:29105"/>
    </cofactor>
    <text evidence="13">Binds 1 zinc ion per subunit.</text>
</comment>
<dbReference type="InterPro" id="IPR036621">
    <property type="entry name" value="Anticodon-bd_dom_sf"/>
</dbReference>
<accession>A0ABY9H9C7</accession>
<evidence type="ECO:0000256" key="9">
    <source>
        <dbReference type="ARBA" id="ARBA00022884"/>
    </source>
</evidence>
<feature type="binding site" evidence="13">
    <location>
        <position position="454"/>
    </location>
    <ligand>
        <name>Zn(2+)</name>
        <dbReference type="ChEBI" id="CHEBI:29105"/>
        <note>catalytic</note>
    </ligand>
</feature>